<dbReference type="Proteomes" id="UP001597283">
    <property type="component" value="Unassembled WGS sequence"/>
</dbReference>
<gene>
    <name evidence="2" type="ORF">ACFSC3_04290</name>
</gene>
<organism evidence="2 3">
    <name type="scientific">Sphingomonas floccifaciens</name>
    <dbReference type="NCBI Taxonomy" id="1844115"/>
    <lineage>
        <taxon>Bacteria</taxon>
        <taxon>Pseudomonadati</taxon>
        <taxon>Pseudomonadota</taxon>
        <taxon>Alphaproteobacteria</taxon>
        <taxon>Sphingomonadales</taxon>
        <taxon>Sphingomonadaceae</taxon>
        <taxon>Sphingomonas</taxon>
    </lineage>
</organism>
<reference evidence="3" key="1">
    <citation type="journal article" date="2019" name="Int. J. Syst. Evol. Microbiol.">
        <title>The Global Catalogue of Microorganisms (GCM) 10K type strain sequencing project: providing services to taxonomists for standard genome sequencing and annotation.</title>
        <authorList>
            <consortium name="The Broad Institute Genomics Platform"/>
            <consortium name="The Broad Institute Genome Sequencing Center for Infectious Disease"/>
            <person name="Wu L."/>
            <person name="Ma J."/>
        </authorList>
    </citation>
    <scope>NUCLEOTIDE SEQUENCE [LARGE SCALE GENOMIC DNA]</scope>
    <source>
        <strain evidence="3">Q85</strain>
    </source>
</reference>
<keyword evidence="1" id="KW-0472">Membrane</keyword>
<evidence type="ECO:0000256" key="1">
    <source>
        <dbReference type="SAM" id="Phobius"/>
    </source>
</evidence>
<sequence>MTKTKTSTTTAQDSQTVQRVRVAMTGLAAVILFIGLASAVFNYASREPALTAVGVAKPEIVANITETALSNAAANEPLADLGIAPGPATTAAVGNSIDAK</sequence>
<feature type="transmembrane region" description="Helical" evidence="1">
    <location>
        <begin position="20"/>
        <end position="41"/>
    </location>
</feature>
<proteinExistence type="predicted"/>
<keyword evidence="1" id="KW-1133">Transmembrane helix</keyword>
<comment type="caution">
    <text evidence="2">The sequence shown here is derived from an EMBL/GenBank/DDBJ whole genome shotgun (WGS) entry which is preliminary data.</text>
</comment>
<evidence type="ECO:0000313" key="3">
    <source>
        <dbReference type="Proteomes" id="UP001597283"/>
    </source>
</evidence>
<dbReference type="EMBL" id="JBHUFC010000002">
    <property type="protein sequence ID" value="MFD1786786.1"/>
    <property type="molecule type" value="Genomic_DNA"/>
</dbReference>
<keyword evidence="3" id="KW-1185">Reference proteome</keyword>
<keyword evidence="1" id="KW-0812">Transmembrane</keyword>
<protein>
    <submittedName>
        <fullName evidence="2">Uncharacterized protein</fullName>
    </submittedName>
</protein>
<name>A0ABW4NAD4_9SPHN</name>
<evidence type="ECO:0000313" key="2">
    <source>
        <dbReference type="EMBL" id="MFD1786786.1"/>
    </source>
</evidence>
<accession>A0ABW4NAD4</accession>
<dbReference type="RefSeq" id="WP_380939088.1">
    <property type="nucleotide sequence ID" value="NZ_JBHUFC010000002.1"/>
</dbReference>